<gene>
    <name evidence="2" type="ORF">Plil01_001795100</name>
</gene>
<evidence type="ECO:0000313" key="2">
    <source>
        <dbReference type="EMBL" id="GMF65261.1"/>
    </source>
</evidence>
<evidence type="ECO:0000259" key="1">
    <source>
        <dbReference type="Pfam" id="PF08031"/>
    </source>
</evidence>
<feature type="domain" description="Berberine/berberine-like" evidence="1">
    <location>
        <begin position="315"/>
        <end position="347"/>
    </location>
</feature>
<organism evidence="2 3">
    <name type="scientific">Phytophthora lilii</name>
    <dbReference type="NCBI Taxonomy" id="2077276"/>
    <lineage>
        <taxon>Eukaryota</taxon>
        <taxon>Sar</taxon>
        <taxon>Stramenopiles</taxon>
        <taxon>Oomycota</taxon>
        <taxon>Peronosporomycetes</taxon>
        <taxon>Peronosporales</taxon>
        <taxon>Peronosporaceae</taxon>
        <taxon>Phytophthora</taxon>
    </lineage>
</organism>
<sequence>MQLEVWLRLQSVDHECFAPNRRRLPTPPPLLIVTLLYRSKPAFDQLRHVIDATSAFLDTSVELEFREAVKHNSVPLLNRIWDSCLPVKGQFSRRKYLRTNVHYNRYQYRFGMENAVGEKVDMDVVRWLFNHFYGCLVSGFVVGQAAQNGNLELLQLFKKSGIRRRMGRDIRDDKGIFPFNGGIKHFVRWGGHDMIYAAKNNHPEVVWWLHYNTQIPRMHVEDVLTAAVKNEDMMMLEWVDAKYRIDGKAWKHDDNLHLVRWDIRSSAFNVSFADSTMTAMRNNFYKFVDAYKASGGVPGGFTTYRDEKWTVPEMAEYLYGGGNFDRLQKIKTVYDPTEMFNTDPQAIPALA</sequence>
<protein>
    <submittedName>
        <fullName evidence="2">Unnamed protein product</fullName>
    </submittedName>
</protein>
<dbReference type="AlphaFoldDB" id="A0A9W7D8N0"/>
<dbReference type="GO" id="GO:0016491">
    <property type="term" value="F:oxidoreductase activity"/>
    <property type="evidence" value="ECO:0007669"/>
    <property type="project" value="InterPro"/>
</dbReference>
<dbReference type="Pfam" id="PF08031">
    <property type="entry name" value="BBE"/>
    <property type="match status" value="1"/>
</dbReference>
<accession>A0A9W7D8N0</accession>
<reference evidence="2" key="1">
    <citation type="submission" date="2023-04" db="EMBL/GenBank/DDBJ databases">
        <title>Phytophthora lilii NBRC 32176.</title>
        <authorList>
            <person name="Ichikawa N."/>
            <person name="Sato H."/>
            <person name="Tonouchi N."/>
        </authorList>
    </citation>
    <scope>NUCLEOTIDE SEQUENCE</scope>
    <source>
        <strain evidence="2">NBRC 32176</strain>
    </source>
</reference>
<proteinExistence type="predicted"/>
<dbReference type="EMBL" id="BSXW01012456">
    <property type="protein sequence ID" value="GMF65261.1"/>
    <property type="molecule type" value="Genomic_DNA"/>
</dbReference>
<dbReference type="InterPro" id="IPR016169">
    <property type="entry name" value="FAD-bd_PCMH_sub2"/>
</dbReference>
<dbReference type="GO" id="GO:0050660">
    <property type="term" value="F:flavin adenine dinucleotide binding"/>
    <property type="evidence" value="ECO:0007669"/>
    <property type="project" value="InterPro"/>
</dbReference>
<comment type="caution">
    <text evidence="2">The sequence shown here is derived from an EMBL/GenBank/DDBJ whole genome shotgun (WGS) entry which is preliminary data.</text>
</comment>
<dbReference type="Gene3D" id="3.40.462.20">
    <property type="match status" value="1"/>
</dbReference>
<dbReference type="OrthoDB" id="415825at2759"/>
<dbReference type="Proteomes" id="UP001165083">
    <property type="component" value="Unassembled WGS sequence"/>
</dbReference>
<evidence type="ECO:0000313" key="3">
    <source>
        <dbReference type="Proteomes" id="UP001165083"/>
    </source>
</evidence>
<keyword evidence="3" id="KW-1185">Reference proteome</keyword>
<dbReference type="InterPro" id="IPR012951">
    <property type="entry name" value="BBE"/>
</dbReference>
<dbReference type="Gene3D" id="3.30.465.10">
    <property type="match status" value="1"/>
</dbReference>
<name>A0A9W7D8N0_9STRA</name>